<dbReference type="AlphaFoldDB" id="A0A4Y1ZJR8"/>
<gene>
    <name evidence="2" type="ORF">AVEN_216983_1</name>
</gene>
<name>A0A4Y1ZJR8_ARAVE</name>
<feature type="compositionally biased region" description="Polar residues" evidence="1">
    <location>
        <begin position="76"/>
        <end position="85"/>
    </location>
</feature>
<feature type="region of interest" description="Disordered" evidence="1">
    <location>
        <begin position="68"/>
        <end position="100"/>
    </location>
</feature>
<dbReference type="Proteomes" id="UP000499080">
    <property type="component" value="Unassembled WGS sequence"/>
</dbReference>
<sequence>MWRVANNSTKMSTIFGHFENVVSSTIPTEQTSFLVCQEETGFKKIFSAHMKSISLVLQFLPNAVHSPLPWKEEISPSFSPTSASTGEEEYRISSMNRNVS</sequence>
<accession>A0A4Y1ZJR8</accession>
<evidence type="ECO:0000256" key="1">
    <source>
        <dbReference type="SAM" id="MobiDB-lite"/>
    </source>
</evidence>
<protein>
    <submittedName>
        <fullName evidence="2">Uncharacterized protein</fullName>
    </submittedName>
</protein>
<evidence type="ECO:0000313" key="3">
    <source>
        <dbReference type="Proteomes" id="UP000499080"/>
    </source>
</evidence>
<comment type="caution">
    <text evidence="2">The sequence shown here is derived from an EMBL/GenBank/DDBJ whole genome shotgun (WGS) entry which is preliminary data.</text>
</comment>
<proteinExistence type="predicted"/>
<organism evidence="2 3">
    <name type="scientific">Araneus ventricosus</name>
    <name type="common">Orbweaver spider</name>
    <name type="synonym">Epeira ventricosa</name>
    <dbReference type="NCBI Taxonomy" id="182803"/>
    <lineage>
        <taxon>Eukaryota</taxon>
        <taxon>Metazoa</taxon>
        <taxon>Ecdysozoa</taxon>
        <taxon>Arthropoda</taxon>
        <taxon>Chelicerata</taxon>
        <taxon>Arachnida</taxon>
        <taxon>Araneae</taxon>
        <taxon>Araneomorphae</taxon>
        <taxon>Entelegynae</taxon>
        <taxon>Araneoidea</taxon>
        <taxon>Araneidae</taxon>
        <taxon>Araneus</taxon>
    </lineage>
</organism>
<keyword evidence="3" id="KW-1185">Reference proteome</keyword>
<evidence type="ECO:0000313" key="2">
    <source>
        <dbReference type="EMBL" id="GBL54134.1"/>
    </source>
</evidence>
<dbReference type="EMBL" id="BGPR01075218">
    <property type="protein sequence ID" value="GBL54134.1"/>
    <property type="molecule type" value="Genomic_DNA"/>
</dbReference>
<reference evidence="2 3" key="1">
    <citation type="journal article" date="2019" name="Sci. Rep.">
        <title>Orb-weaving spider Araneus ventricosus genome elucidates the spidroin gene catalogue.</title>
        <authorList>
            <person name="Kono N."/>
            <person name="Nakamura H."/>
            <person name="Ohtoshi R."/>
            <person name="Moran D.A.P."/>
            <person name="Shinohara A."/>
            <person name="Yoshida Y."/>
            <person name="Fujiwara M."/>
            <person name="Mori M."/>
            <person name="Tomita M."/>
            <person name="Arakawa K."/>
        </authorList>
    </citation>
    <scope>NUCLEOTIDE SEQUENCE [LARGE SCALE GENOMIC DNA]</scope>
</reference>